<dbReference type="PATRIC" id="fig|1461693.3.peg.919"/>
<dbReference type="SMART" id="SM00116">
    <property type="entry name" value="CBS"/>
    <property type="match status" value="2"/>
</dbReference>
<dbReference type="STRING" id="1461693.ATO10_04502"/>
<dbReference type="OrthoDB" id="9807125at2"/>
<gene>
    <name evidence="5" type="ORF">ATO10_04502</name>
</gene>
<evidence type="ECO:0000256" key="3">
    <source>
        <dbReference type="SAM" id="MobiDB-lite"/>
    </source>
</evidence>
<dbReference type="EMBL" id="AQQY01000002">
    <property type="protein sequence ID" value="KCV82840.1"/>
    <property type="molecule type" value="Genomic_DNA"/>
</dbReference>
<name>A0A058ZNP2_9RHOB</name>
<comment type="caution">
    <text evidence="5">The sequence shown here is derived from an EMBL/GenBank/DDBJ whole genome shotgun (WGS) entry which is preliminary data.</text>
</comment>
<dbReference type="InterPro" id="IPR051257">
    <property type="entry name" value="Diverse_CBS-Domain"/>
</dbReference>
<feature type="compositionally biased region" description="Polar residues" evidence="3">
    <location>
        <begin position="17"/>
        <end position="35"/>
    </location>
</feature>
<dbReference type="AlphaFoldDB" id="A0A058ZNP2"/>
<dbReference type="InterPro" id="IPR044725">
    <property type="entry name" value="CBSX3_CBS_dom"/>
</dbReference>
<reference evidence="5 6" key="1">
    <citation type="submission" date="2013-04" db="EMBL/GenBank/DDBJ databases">
        <title>Shimia sp. 22II-S11-Z10 Genome Sequencing.</title>
        <authorList>
            <person name="Lai Q."/>
            <person name="Li G."/>
            <person name="Shao Z."/>
        </authorList>
    </citation>
    <scope>NUCLEOTIDE SEQUENCE [LARGE SCALE GENOMIC DNA]</scope>
    <source>
        <strain evidence="6">22II-S11-Z10</strain>
    </source>
</reference>
<evidence type="ECO:0000256" key="2">
    <source>
        <dbReference type="PROSITE-ProRule" id="PRU00703"/>
    </source>
</evidence>
<evidence type="ECO:0000256" key="1">
    <source>
        <dbReference type="ARBA" id="ARBA00023122"/>
    </source>
</evidence>
<organism evidence="5 6">
    <name type="scientific">Actibacterium atlanticum</name>
    <dbReference type="NCBI Taxonomy" id="1461693"/>
    <lineage>
        <taxon>Bacteria</taxon>
        <taxon>Pseudomonadati</taxon>
        <taxon>Pseudomonadota</taxon>
        <taxon>Alphaproteobacteria</taxon>
        <taxon>Rhodobacterales</taxon>
        <taxon>Roseobacteraceae</taxon>
        <taxon>Actibacterium</taxon>
    </lineage>
</organism>
<dbReference type="InterPro" id="IPR000644">
    <property type="entry name" value="CBS_dom"/>
</dbReference>
<dbReference type="SUPFAM" id="SSF54631">
    <property type="entry name" value="CBS-domain pair"/>
    <property type="match status" value="1"/>
</dbReference>
<keyword evidence="6" id="KW-1185">Reference proteome</keyword>
<dbReference type="CDD" id="cd04623">
    <property type="entry name" value="CBS_pair_bac_euk"/>
    <property type="match status" value="1"/>
</dbReference>
<protein>
    <submittedName>
        <fullName evidence="5">CBS domain-containing protein</fullName>
    </submittedName>
</protein>
<dbReference type="RefSeq" id="WP_035248679.1">
    <property type="nucleotide sequence ID" value="NZ_AQQY01000002.1"/>
</dbReference>
<dbReference type="InterPro" id="IPR046342">
    <property type="entry name" value="CBS_dom_sf"/>
</dbReference>
<dbReference type="PANTHER" id="PTHR43080:SF2">
    <property type="entry name" value="CBS DOMAIN-CONTAINING PROTEIN"/>
    <property type="match status" value="1"/>
</dbReference>
<dbReference type="PANTHER" id="PTHR43080">
    <property type="entry name" value="CBS DOMAIN-CONTAINING PROTEIN CBSX3, MITOCHONDRIAL"/>
    <property type="match status" value="1"/>
</dbReference>
<evidence type="ECO:0000259" key="4">
    <source>
        <dbReference type="PROSITE" id="PS51371"/>
    </source>
</evidence>
<dbReference type="Proteomes" id="UP000024836">
    <property type="component" value="Unassembled WGS sequence"/>
</dbReference>
<dbReference type="PROSITE" id="PS51371">
    <property type="entry name" value="CBS"/>
    <property type="match status" value="2"/>
</dbReference>
<dbReference type="Pfam" id="PF00571">
    <property type="entry name" value="CBS"/>
    <property type="match status" value="2"/>
</dbReference>
<evidence type="ECO:0000313" key="5">
    <source>
        <dbReference type="EMBL" id="KCV82840.1"/>
    </source>
</evidence>
<keyword evidence="1 2" id="KW-0129">CBS domain</keyword>
<feature type="domain" description="CBS" evidence="4">
    <location>
        <begin position="108"/>
        <end position="164"/>
    </location>
</feature>
<dbReference type="Gene3D" id="3.10.580.10">
    <property type="entry name" value="CBS-domain"/>
    <property type="match status" value="1"/>
</dbReference>
<proteinExistence type="predicted"/>
<dbReference type="eggNOG" id="COG0517">
    <property type="taxonomic scope" value="Bacteria"/>
</dbReference>
<sequence length="174" mass="18518">MAPTSYQAPHKGDADHNQTYSQSTGSAMSSQQSTVGDILSGKGQDVIAVRPGDSIADVATLLSGKKIGAVVVRDQTGAMVGILSERDIVNQLAKTPGSTLSLRAQDLMTTGIQTCAPSEILTAILKRMTEGRFRHLPVMDDGQLIGLVSIGDVVKHRLIELEYEALKMKQMIVG</sequence>
<accession>A0A058ZNP2</accession>
<feature type="domain" description="CBS" evidence="4">
    <location>
        <begin position="38"/>
        <end position="99"/>
    </location>
</feature>
<evidence type="ECO:0000313" key="6">
    <source>
        <dbReference type="Proteomes" id="UP000024836"/>
    </source>
</evidence>
<feature type="region of interest" description="Disordered" evidence="3">
    <location>
        <begin position="1"/>
        <end position="35"/>
    </location>
</feature>